<dbReference type="GO" id="GO:0005739">
    <property type="term" value="C:mitochondrion"/>
    <property type="evidence" value="ECO:0007669"/>
    <property type="project" value="TreeGrafter"/>
</dbReference>
<evidence type="ECO:0000256" key="1">
    <source>
        <dbReference type="SAM" id="MobiDB-lite"/>
    </source>
</evidence>
<feature type="compositionally biased region" description="Basic and acidic residues" evidence="1">
    <location>
        <begin position="47"/>
        <end position="57"/>
    </location>
</feature>
<sequence length="96" mass="9895">MARSVSSAKLISSVVDWVSVGIGRRYAAAAAQGAVSGGGSGSAVVEKGGEAASRKEISWVPDPVTGHYRPERSGKEADGGDDGERYSLEAQSRRNS</sequence>
<feature type="region of interest" description="Disordered" evidence="1">
    <location>
        <begin position="33"/>
        <end position="96"/>
    </location>
</feature>
<dbReference type="Proteomes" id="UP000595140">
    <property type="component" value="Unassembled WGS sequence"/>
</dbReference>
<reference evidence="2 3" key="1">
    <citation type="submission" date="2018-04" db="EMBL/GenBank/DDBJ databases">
        <authorList>
            <person name="Vogel A."/>
        </authorList>
    </citation>
    <scope>NUCLEOTIDE SEQUENCE [LARGE SCALE GENOMIC DNA]</scope>
</reference>
<dbReference type="GO" id="GO:0006950">
    <property type="term" value="P:response to stress"/>
    <property type="evidence" value="ECO:0007669"/>
    <property type="project" value="TreeGrafter"/>
</dbReference>
<dbReference type="PANTHER" id="PTHR33509:SF5">
    <property type="entry name" value="PROTEIN SENESCENCE-ASSOCIATED GENE 21, MITOCHONDRIAL"/>
    <property type="match status" value="1"/>
</dbReference>
<gene>
    <name evidence="2" type="ORF">CCAM_LOCUS11221</name>
</gene>
<dbReference type="EMBL" id="OOIL02000780">
    <property type="protein sequence ID" value="VFQ69445.1"/>
    <property type="molecule type" value="Genomic_DNA"/>
</dbReference>
<name>A0A484KXJ2_9ASTE</name>
<dbReference type="InterPro" id="IPR004926">
    <property type="entry name" value="LEA_3a"/>
</dbReference>
<dbReference type="AlphaFoldDB" id="A0A484KXJ2"/>
<evidence type="ECO:0000313" key="2">
    <source>
        <dbReference type="EMBL" id="VFQ69445.1"/>
    </source>
</evidence>
<feature type="compositionally biased region" description="Basic and acidic residues" evidence="1">
    <location>
        <begin position="68"/>
        <end position="87"/>
    </location>
</feature>
<accession>A0A484KXJ2</accession>
<dbReference type="PANTHER" id="PTHR33509">
    <property type="entry name" value="LATE EMBRYOGENIS ABUNDANT PROTEIN 2-RELATED"/>
    <property type="match status" value="1"/>
</dbReference>
<organism evidence="2 3">
    <name type="scientific">Cuscuta campestris</name>
    <dbReference type="NCBI Taxonomy" id="132261"/>
    <lineage>
        <taxon>Eukaryota</taxon>
        <taxon>Viridiplantae</taxon>
        <taxon>Streptophyta</taxon>
        <taxon>Embryophyta</taxon>
        <taxon>Tracheophyta</taxon>
        <taxon>Spermatophyta</taxon>
        <taxon>Magnoliopsida</taxon>
        <taxon>eudicotyledons</taxon>
        <taxon>Gunneridae</taxon>
        <taxon>Pentapetalae</taxon>
        <taxon>asterids</taxon>
        <taxon>lamiids</taxon>
        <taxon>Solanales</taxon>
        <taxon>Convolvulaceae</taxon>
        <taxon>Cuscuteae</taxon>
        <taxon>Cuscuta</taxon>
        <taxon>Cuscuta subgen. Grammica</taxon>
        <taxon>Cuscuta sect. Cleistogrammica</taxon>
    </lineage>
</organism>
<dbReference type="OrthoDB" id="1936089at2759"/>
<dbReference type="Pfam" id="PF03242">
    <property type="entry name" value="LEA_3a"/>
    <property type="match status" value="1"/>
</dbReference>
<protein>
    <submittedName>
        <fullName evidence="2">Uncharacterized protein</fullName>
    </submittedName>
</protein>
<evidence type="ECO:0000313" key="3">
    <source>
        <dbReference type="Proteomes" id="UP000595140"/>
    </source>
</evidence>
<proteinExistence type="predicted"/>
<keyword evidence="3" id="KW-1185">Reference proteome</keyword>